<keyword evidence="9 12" id="KW-0863">Zinc-finger</keyword>
<evidence type="ECO:0000256" key="6">
    <source>
        <dbReference type="ARBA" id="ARBA00022679"/>
    </source>
</evidence>
<keyword evidence="10" id="KW-0833">Ubl conjugation pathway</keyword>
<evidence type="ECO:0000256" key="3">
    <source>
        <dbReference type="ARBA" id="ARBA00003976"/>
    </source>
</evidence>
<evidence type="ECO:0000313" key="16">
    <source>
        <dbReference type="EMBL" id="CAI9094374.1"/>
    </source>
</evidence>
<evidence type="ECO:0000256" key="8">
    <source>
        <dbReference type="ARBA" id="ARBA00022737"/>
    </source>
</evidence>
<reference evidence="16" key="1">
    <citation type="submission" date="2023-03" db="EMBL/GenBank/DDBJ databases">
        <authorList>
            <person name="Julca I."/>
        </authorList>
    </citation>
    <scope>NUCLEOTIDE SEQUENCE</scope>
</reference>
<proteinExistence type="inferred from homology"/>
<evidence type="ECO:0000256" key="5">
    <source>
        <dbReference type="ARBA" id="ARBA00012251"/>
    </source>
</evidence>
<comment type="similarity">
    <text evidence="4">Belongs to the RBR family. Ariadne subfamily.</text>
</comment>
<evidence type="ECO:0000256" key="7">
    <source>
        <dbReference type="ARBA" id="ARBA00022723"/>
    </source>
</evidence>
<accession>A0AAV1CID9</accession>
<dbReference type="InterPro" id="IPR002867">
    <property type="entry name" value="IBR_dom"/>
</dbReference>
<evidence type="ECO:0000256" key="13">
    <source>
        <dbReference type="SAM" id="MobiDB-lite"/>
    </source>
</evidence>
<dbReference type="GO" id="GO:0016567">
    <property type="term" value="P:protein ubiquitination"/>
    <property type="evidence" value="ECO:0007669"/>
    <property type="project" value="InterPro"/>
</dbReference>
<dbReference type="PROSITE" id="PS50089">
    <property type="entry name" value="ZF_RING_2"/>
    <property type="match status" value="1"/>
</dbReference>
<feature type="region of interest" description="Disordered" evidence="13">
    <location>
        <begin position="1"/>
        <end position="42"/>
    </location>
</feature>
<feature type="compositionally biased region" description="Acidic residues" evidence="13">
    <location>
        <begin position="1"/>
        <end position="32"/>
    </location>
</feature>
<keyword evidence="7" id="KW-0479">Metal-binding</keyword>
<feature type="domain" description="RING-type" evidence="14">
    <location>
        <begin position="131"/>
        <end position="182"/>
    </location>
</feature>
<evidence type="ECO:0000256" key="12">
    <source>
        <dbReference type="PROSITE-ProRule" id="PRU00175"/>
    </source>
</evidence>
<gene>
    <name evidence="16" type="ORF">OLC1_LOCUS5553</name>
</gene>
<dbReference type="GO" id="GO:0008270">
    <property type="term" value="F:zinc ion binding"/>
    <property type="evidence" value="ECO:0007669"/>
    <property type="project" value="UniProtKB-KW"/>
</dbReference>
<evidence type="ECO:0000256" key="11">
    <source>
        <dbReference type="ARBA" id="ARBA00022833"/>
    </source>
</evidence>
<dbReference type="InterPro" id="IPR001841">
    <property type="entry name" value="Znf_RING"/>
</dbReference>
<evidence type="ECO:0000256" key="10">
    <source>
        <dbReference type="ARBA" id="ARBA00022786"/>
    </source>
</evidence>
<dbReference type="EMBL" id="OX459119">
    <property type="protein sequence ID" value="CAI9094374.1"/>
    <property type="molecule type" value="Genomic_DNA"/>
</dbReference>
<evidence type="ECO:0000313" key="17">
    <source>
        <dbReference type="Proteomes" id="UP001161247"/>
    </source>
</evidence>
<dbReference type="GO" id="GO:0061630">
    <property type="term" value="F:ubiquitin protein ligase activity"/>
    <property type="evidence" value="ECO:0007669"/>
    <property type="project" value="UniProtKB-EC"/>
</dbReference>
<evidence type="ECO:0000256" key="9">
    <source>
        <dbReference type="ARBA" id="ARBA00022771"/>
    </source>
</evidence>
<evidence type="ECO:0000259" key="14">
    <source>
        <dbReference type="PROSITE" id="PS50089"/>
    </source>
</evidence>
<feature type="domain" description="RING-type" evidence="15">
    <location>
        <begin position="127"/>
        <end position="350"/>
    </location>
</feature>
<organism evidence="16 17">
    <name type="scientific">Oldenlandia corymbosa var. corymbosa</name>
    <dbReference type="NCBI Taxonomy" id="529605"/>
    <lineage>
        <taxon>Eukaryota</taxon>
        <taxon>Viridiplantae</taxon>
        <taxon>Streptophyta</taxon>
        <taxon>Embryophyta</taxon>
        <taxon>Tracheophyta</taxon>
        <taxon>Spermatophyta</taxon>
        <taxon>Magnoliopsida</taxon>
        <taxon>eudicotyledons</taxon>
        <taxon>Gunneridae</taxon>
        <taxon>Pentapetalae</taxon>
        <taxon>asterids</taxon>
        <taxon>lamiids</taxon>
        <taxon>Gentianales</taxon>
        <taxon>Rubiaceae</taxon>
        <taxon>Rubioideae</taxon>
        <taxon>Spermacoceae</taxon>
        <taxon>Hedyotis-Oldenlandia complex</taxon>
        <taxon>Oldenlandia</taxon>
    </lineage>
</organism>
<comment type="function">
    <text evidence="3">Might act as an E3 ubiquitin-protein ligase, or as part of E3 complex, which accepts ubiquitin from specific E2 ubiquitin-conjugating enzymes and then transfers it to substrates.</text>
</comment>
<keyword evidence="6" id="KW-0808">Transferase</keyword>
<dbReference type="PANTHER" id="PTHR11685">
    <property type="entry name" value="RBR FAMILY RING FINGER AND IBR DOMAIN-CONTAINING"/>
    <property type="match status" value="1"/>
</dbReference>
<comment type="cofactor">
    <cofactor evidence="2">
        <name>Zn(2+)</name>
        <dbReference type="ChEBI" id="CHEBI:29105"/>
    </cofactor>
</comment>
<name>A0AAV1CID9_OLDCO</name>
<dbReference type="Gene3D" id="1.20.120.1750">
    <property type="match status" value="1"/>
</dbReference>
<evidence type="ECO:0000256" key="4">
    <source>
        <dbReference type="ARBA" id="ARBA00005884"/>
    </source>
</evidence>
<comment type="catalytic activity">
    <reaction evidence="1">
        <text>[E2 ubiquitin-conjugating enzyme]-S-ubiquitinyl-L-cysteine + [acceptor protein]-L-lysine = [E2 ubiquitin-conjugating enzyme]-L-cysteine + [acceptor protein]-N(6)-ubiquitinyl-L-lysine.</text>
        <dbReference type="EC" id="2.3.2.31"/>
    </reaction>
</comment>
<dbReference type="Gene3D" id="3.30.40.10">
    <property type="entry name" value="Zinc/RING finger domain, C3HC4 (zinc finger)"/>
    <property type="match status" value="1"/>
</dbReference>
<keyword evidence="17" id="KW-1185">Reference proteome</keyword>
<dbReference type="PROSITE" id="PS51873">
    <property type="entry name" value="TRIAD"/>
    <property type="match status" value="1"/>
</dbReference>
<evidence type="ECO:0000256" key="2">
    <source>
        <dbReference type="ARBA" id="ARBA00001947"/>
    </source>
</evidence>
<dbReference type="CDD" id="cd20346">
    <property type="entry name" value="BRcat_RBR_ANKIB1"/>
    <property type="match status" value="1"/>
</dbReference>
<dbReference type="Pfam" id="PF00097">
    <property type="entry name" value="zf-C3HC4"/>
    <property type="match status" value="1"/>
</dbReference>
<dbReference type="AlphaFoldDB" id="A0AAV1CID9"/>
<dbReference type="InterPro" id="IPR044066">
    <property type="entry name" value="TRIAD_supradom"/>
</dbReference>
<dbReference type="Pfam" id="PF22191">
    <property type="entry name" value="IBR_1"/>
    <property type="match status" value="1"/>
</dbReference>
<dbReference type="CDD" id="cd22583">
    <property type="entry name" value="Rcat_RBR_ARI7-like"/>
    <property type="match status" value="1"/>
</dbReference>
<keyword evidence="11" id="KW-0862">Zinc</keyword>
<dbReference type="InterPro" id="IPR031127">
    <property type="entry name" value="E3_UB_ligase_RBR"/>
</dbReference>
<dbReference type="Pfam" id="PF01485">
    <property type="entry name" value="IBR"/>
    <property type="match status" value="1"/>
</dbReference>
<dbReference type="InterPro" id="IPR013083">
    <property type="entry name" value="Znf_RING/FYVE/PHD"/>
</dbReference>
<sequence>MMSDDEDMSYDDDEYPPYDDDDDQGDYDLEEAESSRGWDEDGGSGELVEFSLLSGRDIRARVDAAISEISSFLSVSNEAALVLLCKHGWNVSRIHEEWFSDEAKIRKSSGLTVPEDSSGGAEVRGKGTFFCGICLENYVHNNSINCSAVTAACGHVYCENCWRTYVNTAIIDGAGSLFLRCPEPSCRASVAGMINSLASDENRGKYEDHVLRSFVESKKTIKYCPAPGCEFAIECLIGDGSNCKVCDYEVTCNCSYRLCWNCSEEAHSPVDCETVAKWILKRNSEAENTNWILANTKPCPKCKKWIQKNQGCMHMTCPAPCKFEFCWLCTGPWSEHGEKTGGFYSCNVYQEAKRNCEYNEQERIREMAKNSLQRYTHYYERWNSNRLSRKKVMADLDELPARILDKLSDIHRLTKSELQIITDAWVQVAECRRVLMWSYAYGYYLPENYDQAKKKFFEYLQGEAEFTLEKLHSLVEEELLKHTEEGASSGEYLRLQNNVFYLTRNTRDYFQNLVRALANGLQS</sequence>
<dbReference type="EC" id="2.3.2.31" evidence="5"/>
<evidence type="ECO:0000259" key="15">
    <source>
        <dbReference type="PROSITE" id="PS51873"/>
    </source>
</evidence>
<dbReference type="InterPro" id="IPR018957">
    <property type="entry name" value="Znf_C3HC4_RING-type"/>
</dbReference>
<evidence type="ECO:0000256" key="1">
    <source>
        <dbReference type="ARBA" id="ARBA00001798"/>
    </source>
</evidence>
<dbReference type="FunFam" id="1.20.120.1750:FF:000027">
    <property type="entry name" value="RBR-type E3 ubiquitin transferase"/>
    <property type="match status" value="1"/>
</dbReference>
<dbReference type="SUPFAM" id="SSF57850">
    <property type="entry name" value="RING/U-box"/>
    <property type="match status" value="3"/>
</dbReference>
<dbReference type="Proteomes" id="UP001161247">
    <property type="component" value="Chromosome 2"/>
</dbReference>
<keyword evidence="8" id="KW-0677">Repeat</keyword>
<dbReference type="SMART" id="SM00647">
    <property type="entry name" value="IBR"/>
    <property type="match status" value="2"/>
</dbReference>
<protein>
    <recommendedName>
        <fullName evidence="5">RBR-type E3 ubiquitin transferase</fullName>
        <ecNumber evidence="5">2.3.2.31</ecNumber>
    </recommendedName>
</protein>